<evidence type="ECO:0008006" key="4">
    <source>
        <dbReference type="Google" id="ProtNLM"/>
    </source>
</evidence>
<keyword evidence="1" id="KW-0812">Transmembrane</keyword>
<dbReference type="EMBL" id="JBHRZG010000004">
    <property type="protein sequence ID" value="MFC3832088.1"/>
    <property type="molecule type" value="Genomic_DNA"/>
</dbReference>
<evidence type="ECO:0000313" key="2">
    <source>
        <dbReference type="EMBL" id="MFC3832088.1"/>
    </source>
</evidence>
<organism evidence="2 3">
    <name type="scientific">Deinococcus rufus</name>
    <dbReference type="NCBI Taxonomy" id="2136097"/>
    <lineage>
        <taxon>Bacteria</taxon>
        <taxon>Thermotogati</taxon>
        <taxon>Deinococcota</taxon>
        <taxon>Deinococci</taxon>
        <taxon>Deinococcales</taxon>
        <taxon>Deinococcaceae</taxon>
        <taxon>Deinococcus</taxon>
    </lineage>
</organism>
<feature type="transmembrane region" description="Helical" evidence="1">
    <location>
        <begin position="57"/>
        <end position="81"/>
    </location>
</feature>
<comment type="caution">
    <text evidence="2">The sequence shown here is derived from an EMBL/GenBank/DDBJ whole genome shotgun (WGS) entry which is preliminary data.</text>
</comment>
<sequence>MYEATPTEQLCTALRYQRNFALLLLALGGLLLILVLTGPPPPPLYATLTPDPRPEELIQSILTVIIGGSSLFYSVSLTWAVTHGHGRRAWPWLWVNAVLLLTLVPIGMVIGFKQLTALKEPTMRQALTSA</sequence>
<keyword evidence="1" id="KW-1133">Transmembrane helix</keyword>
<accession>A0ABV7Z4A0</accession>
<dbReference type="Proteomes" id="UP001595803">
    <property type="component" value="Unassembled WGS sequence"/>
</dbReference>
<reference evidence="3" key="1">
    <citation type="journal article" date="2019" name="Int. J. Syst. Evol. Microbiol.">
        <title>The Global Catalogue of Microorganisms (GCM) 10K type strain sequencing project: providing services to taxonomists for standard genome sequencing and annotation.</title>
        <authorList>
            <consortium name="The Broad Institute Genomics Platform"/>
            <consortium name="The Broad Institute Genome Sequencing Center for Infectious Disease"/>
            <person name="Wu L."/>
            <person name="Ma J."/>
        </authorList>
    </citation>
    <scope>NUCLEOTIDE SEQUENCE [LARGE SCALE GENOMIC DNA]</scope>
    <source>
        <strain evidence="3">CCTCC AB 2017081</strain>
    </source>
</reference>
<evidence type="ECO:0000256" key="1">
    <source>
        <dbReference type="SAM" id="Phobius"/>
    </source>
</evidence>
<proteinExistence type="predicted"/>
<feature type="transmembrane region" description="Helical" evidence="1">
    <location>
        <begin position="93"/>
        <end position="112"/>
    </location>
</feature>
<dbReference type="RefSeq" id="WP_322473435.1">
    <property type="nucleotide sequence ID" value="NZ_JBHRZG010000004.1"/>
</dbReference>
<evidence type="ECO:0000313" key="3">
    <source>
        <dbReference type="Proteomes" id="UP001595803"/>
    </source>
</evidence>
<gene>
    <name evidence="2" type="ORF">ACFOSB_04400</name>
</gene>
<feature type="transmembrane region" description="Helical" evidence="1">
    <location>
        <begin position="20"/>
        <end position="37"/>
    </location>
</feature>
<keyword evidence="3" id="KW-1185">Reference proteome</keyword>
<keyword evidence="1" id="KW-0472">Membrane</keyword>
<name>A0ABV7Z4A0_9DEIO</name>
<protein>
    <recommendedName>
        <fullName evidence="4">DUF805 domain-containing protein</fullName>
    </recommendedName>
</protein>